<feature type="region of interest" description="Disordered" evidence="1">
    <location>
        <begin position="1"/>
        <end position="25"/>
    </location>
</feature>
<dbReference type="OrthoDB" id="9800971at2"/>
<organism evidence="2 3">
    <name type="scientific">Thalassovita mediterranea</name>
    <dbReference type="NCBI Taxonomy" id="340021"/>
    <lineage>
        <taxon>Bacteria</taxon>
        <taxon>Pseudomonadati</taxon>
        <taxon>Pseudomonadota</taxon>
        <taxon>Alphaproteobacteria</taxon>
        <taxon>Rhodobacterales</taxon>
        <taxon>Roseobacteraceae</taxon>
        <taxon>Thalassovita</taxon>
    </lineage>
</organism>
<dbReference type="EMBL" id="CYSF01000017">
    <property type="protein sequence ID" value="CUH85753.1"/>
    <property type="molecule type" value="Genomic_DNA"/>
</dbReference>
<dbReference type="InterPro" id="IPR018772">
    <property type="entry name" value="Transcription_activator_HlyU"/>
</dbReference>
<dbReference type="Proteomes" id="UP000051681">
    <property type="component" value="Unassembled WGS sequence"/>
</dbReference>
<dbReference type="AlphaFoldDB" id="A0A0P1GSL2"/>
<dbReference type="RefSeq" id="WP_058319804.1">
    <property type="nucleotide sequence ID" value="NZ_CYSF01000017.1"/>
</dbReference>
<proteinExistence type="predicted"/>
<keyword evidence="3" id="KW-1185">Reference proteome</keyword>
<protein>
    <recommendedName>
        <fullName evidence="4">Transcriptional activator HlyU</fullName>
    </recommendedName>
</protein>
<dbReference type="STRING" id="340021.TM5383_02991"/>
<gene>
    <name evidence="2" type="ORF">TM5383_02991</name>
</gene>
<dbReference type="Pfam" id="PF10115">
    <property type="entry name" value="HlyU"/>
    <property type="match status" value="1"/>
</dbReference>
<name>A0A0P1GSL2_9RHOB</name>
<sequence>MSLWSKLFGGKSGDTAGAKPKANMHEHKGFQIEVAPMKESGGYRVAATINKDVEGELKTHQMIRADTIASLEEAEEVTLHKAKQFIDQMGDGIFR</sequence>
<reference evidence="2 3" key="1">
    <citation type="submission" date="2015-09" db="EMBL/GenBank/DDBJ databases">
        <authorList>
            <consortium name="Swine Surveillance"/>
        </authorList>
    </citation>
    <scope>NUCLEOTIDE SEQUENCE [LARGE SCALE GENOMIC DNA]</scope>
    <source>
        <strain evidence="2 3">CECT 8383</strain>
    </source>
</reference>
<evidence type="ECO:0000313" key="3">
    <source>
        <dbReference type="Proteomes" id="UP000051681"/>
    </source>
</evidence>
<evidence type="ECO:0008006" key="4">
    <source>
        <dbReference type="Google" id="ProtNLM"/>
    </source>
</evidence>
<evidence type="ECO:0000256" key="1">
    <source>
        <dbReference type="SAM" id="MobiDB-lite"/>
    </source>
</evidence>
<accession>A0A0P1GSL2</accession>
<evidence type="ECO:0000313" key="2">
    <source>
        <dbReference type="EMBL" id="CUH85753.1"/>
    </source>
</evidence>